<dbReference type="Pfam" id="PF01272">
    <property type="entry name" value="GreA_GreB"/>
    <property type="match status" value="1"/>
</dbReference>
<dbReference type="GO" id="GO:0003677">
    <property type="term" value="F:DNA binding"/>
    <property type="evidence" value="ECO:0007669"/>
    <property type="project" value="InterPro"/>
</dbReference>
<dbReference type="SUPFAM" id="SSF54534">
    <property type="entry name" value="FKBP-like"/>
    <property type="match status" value="1"/>
</dbReference>
<dbReference type="InterPro" id="IPR029462">
    <property type="entry name" value="Rnk_N"/>
</dbReference>
<dbReference type="InterPro" id="IPR036953">
    <property type="entry name" value="GreA/GreB_C_sf"/>
</dbReference>
<dbReference type="GO" id="GO:0006354">
    <property type="term" value="P:DNA-templated transcription elongation"/>
    <property type="evidence" value="ECO:0007669"/>
    <property type="project" value="TreeGrafter"/>
</dbReference>
<protein>
    <submittedName>
        <fullName evidence="3">Nucleoside diphosphate kinase regulator</fullName>
    </submittedName>
</protein>
<dbReference type="PANTHER" id="PTHR30437">
    <property type="entry name" value="TRANSCRIPTION ELONGATION FACTOR GREA"/>
    <property type="match status" value="1"/>
</dbReference>
<proteinExistence type="predicted"/>
<gene>
    <name evidence="3" type="ORF">NWI01_26570</name>
</gene>
<evidence type="ECO:0000313" key="3">
    <source>
        <dbReference type="EMBL" id="GEC16765.1"/>
    </source>
</evidence>
<dbReference type="Gene3D" id="3.10.50.30">
    <property type="entry name" value="Transcription elongation factor, GreA/GreB, C-terminal domain"/>
    <property type="match status" value="1"/>
</dbReference>
<keyword evidence="3" id="KW-0418">Kinase</keyword>
<organism evidence="3 4">
    <name type="scientific">Nitrobacter winogradskyi</name>
    <name type="common">Nitrobacter agilis</name>
    <dbReference type="NCBI Taxonomy" id="913"/>
    <lineage>
        <taxon>Bacteria</taxon>
        <taxon>Pseudomonadati</taxon>
        <taxon>Pseudomonadota</taxon>
        <taxon>Alphaproteobacteria</taxon>
        <taxon>Hyphomicrobiales</taxon>
        <taxon>Nitrobacteraceae</taxon>
        <taxon>Nitrobacter</taxon>
    </lineage>
</organism>
<dbReference type="Proteomes" id="UP000318825">
    <property type="component" value="Unassembled WGS sequence"/>
</dbReference>
<dbReference type="GO" id="GO:0032784">
    <property type="term" value="P:regulation of DNA-templated transcription elongation"/>
    <property type="evidence" value="ECO:0007669"/>
    <property type="project" value="InterPro"/>
</dbReference>
<dbReference type="NCBIfam" id="NF004396">
    <property type="entry name" value="PRK05753.1"/>
    <property type="match status" value="1"/>
</dbReference>
<dbReference type="AlphaFoldDB" id="A0A4Y3WDR2"/>
<dbReference type="EMBL" id="BJNF01000075">
    <property type="protein sequence ID" value="GEC16765.1"/>
    <property type="molecule type" value="Genomic_DNA"/>
</dbReference>
<accession>A0A4Y3WDR2</accession>
<evidence type="ECO:0000259" key="1">
    <source>
        <dbReference type="Pfam" id="PF01272"/>
    </source>
</evidence>
<keyword evidence="3" id="KW-0808">Transferase</keyword>
<dbReference type="Pfam" id="PF14760">
    <property type="entry name" value="Rnk_N"/>
    <property type="match status" value="1"/>
</dbReference>
<evidence type="ECO:0000259" key="2">
    <source>
        <dbReference type="Pfam" id="PF14760"/>
    </source>
</evidence>
<dbReference type="Gene3D" id="1.10.286.20">
    <property type="match status" value="1"/>
</dbReference>
<sequence length="154" mass="17015">MKDMLDNLKKTHLPAIAISAHDIDRLRHLAEAAIEKYPATAEFLAREIDRAEIIPADSSILDDTKGQRRKVNLVTMQSEVTFIDDVSGQKRKVTLVYPEDADVDAGKISILSPIGAALIGLSAGQSIEFQTPSGGWRSLTVIAVWSYWPMPERK</sequence>
<dbReference type="GO" id="GO:0016301">
    <property type="term" value="F:kinase activity"/>
    <property type="evidence" value="ECO:0007669"/>
    <property type="project" value="UniProtKB-KW"/>
</dbReference>
<dbReference type="InterPro" id="IPR001437">
    <property type="entry name" value="Tscrpt_elong_fac_GreA/B_C"/>
</dbReference>
<dbReference type="GO" id="GO:0070063">
    <property type="term" value="F:RNA polymerase binding"/>
    <property type="evidence" value="ECO:0007669"/>
    <property type="project" value="InterPro"/>
</dbReference>
<reference evidence="3 4" key="1">
    <citation type="submission" date="2019-06" db="EMBL/GenBank/DDBJ databases">
        <title>Whole genome shotgun sequence of Nitrobacter winogradskyi NBRC 14297.</title>
        <authorList>
            <person name="Hosoyama A."/>
            <person name="Uohara A."/>
            <person name="Ohji S."/>
            <person name="Ichikawa N."/>
        </authorList>
    </citation>
    <scope>NUCLEOTIDE SEQUENCE [LARGE SCALE GENOMIC DNA]</scope>
    <source>
        <strain evidence="3 4">NBRC 14297</strain>
    </source>
</reference>
<dbReference type="PANTHER" id="PTHR30437:SF5">
    <property type="entry name" value="REGULATOR OF NUCLEOSIDE DIPHOSPHATE KINASE"/>
    <property type="match status" value="1"/>
</dbReference>
<evidence type="ECO:0000313" key="4">
    <source>
        <dbReference type="Proteomes" id="UP000318825"/>
    </source>
</evidence>
<name>A0A4Y3WDR2_NITWI</name>
<feature type="domain" description="Transcription elongation factor GreA/GreB C-terminal" evidence="1">
    <location>
        <begin position="73"/>
        <end position="145"/>
    </location>
</feature>
<feature type="domain" description="Regulator of nucleoside diphosphate kinase N-terminal" evidence="2">
    <location>
        <begin position="14"/>
        <end position="53"/>
    </location>
</feature>
<dbReference type="InterPro" id="IPR023459">
    <property type="entry name" value="Tscrpt_elong_fac_GreA/B_fam"/>
</dbReference>
<comment type="caution">
    <text evidence="3">The sequence shown here is derived from an EMBL/GenBank/DDBJ whole genome shotgun (WGS) entry which is preliminary data.</text>
</comment>